<keyword evidence="5 10" id="KW-1133">Transmembrane helix</keyword>
<keyword evidence="6 10" id="KW-0472">Membrane</keyword>
<feature type="domain" description="GH16" evidence="12">
    <location>
        <begin position="66"/>
        <end position="441"/>
    </location>
</feature>
<evidence type="ECO:0000256" key="9">
    <source>
        <dbReference type="SAM" id="MobiDB-lite"/>
    </source>
</evidence>
<dbReference type="CDD" id="cd12087">
    <property type="entry name" value="TM_EGFR-like"/>
    <property type="match status" value="1"/>
</dbReference>
<keyword evidence="3 10" id="KW-0812">Transmembrane</keyword>
<evidence type="ECO:0000313" key="14">
    <source>
        <dbReference type="Proteomes" id="UP000747110"/>
    </source>
</evidence>
<dbReference type="Pfam" id="PF03935">
    <property type="entry name" value="SKN1_KRE6_Sbg1"/>
    <property type="match status" value="1"/>
</dbReference>
<dbReference type="GO" id="GO:0005789">
    <property type="term" value="C:endoplasmic reticulum membrane"/>
    <property type="evidence" value="ECO:0007669"/>
    <property type="project" value="TreeGrafter"/>
</dbReference>
<evidence type="ECO:0000256" key="8">
    <source>
        <dbReference type="ARBA" id="ARBA00023316"/>
    </source>
</evidence>
<accession>A0A8J4CHY0</accession>
<dbReference type="PANTHER" id="PTHR31361:SF1">
    <property type="entry name" value="BETA-GLUCAN SYNTHESIS-ASSOCIATED PROTEIN KRE6-RELATED"/>
    <property type="match status" value="1"/>
</dbReference>
<dbReference type="Gene3D" id="2.60.120.200">
    <property type="match status" value="1"/>
</dbReference>
<dbReference type="SUPFAM" id="SSF49899">
    <property type="entry name" value="Concanavalin A-like lectins/glucanases"/>
    <property type="match status" value="1"/>
</dbReference>
<dbReference type="GO" id="GO:0071555">
    <property type="term" value="P:cell wall organization"/>
    <property type="evidence" value="ECO:0007669"/>
    <property type="project" value="UniProtKB-KW"/>
</dbReference>
<protein>
    <recommendedName>
        <fullName evidence="12">GH16 domain-containing protein</fullName>
    </recommendedName>
</protein>
<dbReference type="GO" id="GO:0006078">
    <property type="term" value="P:(1-&gt;6)-beta-D-glucan biosynthetic process"/>
    <property type="evidence" value="ECO:0007669"/>
    <property type="project" value="TreeGrafter"/>
</dbReference>
<evidence type="ECO:0000259" key="12">
    <source>
        <dbReference type="PROSITE" id="PS51762"/>
    </source>
</evidence>
<feature type="region of interest" description="Disordered" evidence="9">
    <location>
        <begin position="618"/>
        <end position="641"/>
    </location>
</feature>
<gene>
    <name evidence="13" type="ORF">Vretifemale_11062</name>
</gene>
<dbReference type="InterPro" id="IPR013320">
    <property type="entry name" value="ConA-like_dom_sf"/>
</dbReference>
<comment type="caution">
    <text evidence="13">The sequence shown here is derived from an EMBL/GenBank/DDBJ whole genome shotgun (WGS) entry which is preliminary data.</text>
</comment>
<keyword evidence="11" id="KW-0732">Signal</keyword>
<sequence>MNLWPSFGLASLLTFIINSFIIRNSLANSCQDLLKSLSPASNEKWIDSDSRDCTKTKCRLGYFDCLGANGWPAPYGESPGAPKTEDMVLVFSDEFNSRWRDFGPGKDARWQALDLMYVNNDAAMFRKSAVSVQGGNAVITASKTESKGPYSAPWGDQLAVAQYTSGMLQGWNKFCFTGGYLEARIKLPGDDQHGGFWPAVFTLGNLGRAGYLRSTGGVWPFSYDICDDNALHKQNWTDHYGQRINRCNSTRGRGAPEIDLLEVGVWESSKPELSTSLQIAPVLPKGLHWLNNAGGVYYPTYADPTLYSGPNGWAGVNSYMQNATMLRPRPGSALADAMSATHKLNASHFSDYYVYGLDWAPNKYIRWYLNDRLIYELNALALKGGTNDANQTVGDRLIPVEPQYININLAMSNSFAPINPDIPLPSSMLIDYVRVYQSRNEINVGCDTEEFPSQAYIDAHVSDYKITLDGFEDFVGNSHVMGPTMQAPSSPHPIAMIAGLAVGLSIILIVAAVFGFWFWRRWKKTRGQTALEARDPEAAAAAAARRRQEEEALRWEEEAMPGRRRWWVRLAVTFWRGAPAARTRHALAAGPIRIQVAPLPAPTTSVYPASGRKGVPPPAVFGGGARQGFVEGPLKGASKPV</sequence>
<evidence type="ECO:0000256" key="4">
    <source>
        <dbReference type="ARBA" id="ARBA00022968"/>
    </source>
</evidence>
<evidence type="ECO:0000256" key="10">
    <source>
        <dbReference type="SAM" id="Phobius"/>
    </source>
</evidence>
<dbReference type="GO" id="GO:0015926">
    <property type="term" value="F:glucosidase activity"/>
    <property type="evidence" value="ECO:0007669"/>
    <property type="project" value="TreeGrafter"/>
</dbReference>
<comment type="subcellular location">
    <subcellularLocation>
        <location evidence="1">Membrane</location>
        <topology evidence="1">Single-pass type II membrane protein</topology>
    </subcellularLocation>
</comment>
<feature type="chain" id="PRO_5035252275" description="GH16 domain-containing protein" evidence="11">
    <location>
        <begin position="28"/>
        <end position="641"/>
    </location>
</feature>
<comment type="similarity">
    <text evidence="2">Belongs to the SKN1/KRE6 family.</text>
</comment>
<dbReference type="PANTHER" id="PTHR31361">
    <property type="entry name" value="BETA-GLUCAN SYNTHESIS-ASSOCIATED PROTEIN KRE6-RELATED"/>
    <property type="match status" value="1"/>
</dbReference>
<dbReference type="OrthoDB" id="522664at2759"/>
<organism evidence="13 14">
    <name type="scientific">Volvox reticuliferus</name>
    <dbReference type="NCBI Taxonomy" id="1737510"/>
    <lineage>
        <taxon>Eukaryota</taxon>
        <taxon>Viridiplantae</taxon>
        <taxon>Chlorophyta</taxon>
        <taxon>core chlorophytes</taxon>
        <taxon>Chlorophyceae</taxon>
        <taxon>CS clade</taxon>
        <taxon>Chlamydomonadales</taxon>
        <taxon>Volvocaceae</taxon>
        <taxon>Volvox</taxon>
    </lineage>
</organism>
<dbReference type="EMBL" id="BNCP01000023">
    <property type="protein sequence ID" value="GIL82127.1"/>
    <property type="molecule type" value="Genomic_DNA"/>
</dbReference>
<evidence type="ECO:0000256" key="2">
    <source>
        <dbReference type="ARBA" id="ARBA00010962"/>
    </source>
</evidence>
<dbReference type="InterPro" id="IPR000757">
    <property type="entry name" value="Beta-glucanase-like"/>
</dbReference>
<dbReference type="AlphaFoldDB" id="A0A8J4CHY0"/>
<dbReference type="GO" id="GO:0005886">
    <property type="term" value="C:plasma membrane"/>
    <property type="evidence" value="ECO:0007669"/>
    <property type="project" value="TreeGrafter"/>
</dbReference>
<proteinExistence type="inferred from homology"/>
<evidence type="ECO:0000256" key="11">
    <source>
        <dbReference type="SAM" id="SignalP"/>
    </source>
</evidence>
<dbReference type="PROSITE" id="PS51762">
    <property type="entry name" value="GH16_2"/>
    <property type="match status" value="1"/>
</dbReference>
<keyword evidence="7" id="KW-0325">Glycoprotein</keyword>
<feature type="signal peptide" evidence="11">
    <location>
        <begin position="1"/>
        <end position="27"/>
    </location>
</feature>
<evidence type="ECO:0000256" key="1">
    <source>
        <dbReference type="ARBA" id="ARBA00004606"/>
    </source>
</evidence>
<evidence type="ECO:0000256" key="5">
    <source>
        <dbReference type="ARBA" id="ARBA00022989"/>
    </source>
</evidence>
<keyword evidence="8" id="KW-0961">Cell wall biogenesis/degradation</keyword>
<dbReference type="Proteomes" id="UP000747110">
    <property type="component" value="Unassembled WGS sequence"/>
</dbReference>
<reference evidence="13" key="1">
    <citation type="journal article" date="2021" name="Proc. Natl. Acad. Sci. U.S.A.">
        <title>Three genomes in the algal genus Volvox reveal the fate of a haploid sex-determining region after a transition to homothallism.</title>
        <authorList>
            <person name="Yamamoto K."/>
            <person name="Hamaji T."/>
            <person name="Kawai-Toyooka H."/>
            <person name="Matsuzaki R."/>
            <person name="Takahashi F."/>
            <person name="Nishimura Y."/>
            <person name="Kawachi M."/>
            <person name="Noguchi H."/>
            <person name="Minakuchi Y."/>
            <person name="Umen J.G."/>
            <person name="Toyoda A."/>
            <person name="Nozaki H."/>
        </authorList>
    </citation>
    <scope>NUCLEOTIDE SEQUENCE</scope>
    <source>
        <strain evidence="13">NIES-3786</strain>
    </source>
</reference>
<evidence type="ECO:0000256" key="6">
    <source>
        <dbReference type="ARBA" id="ARBA00023136"/>
    </source>
</evidence>
<evidence type="ECO:0000313" key="13">
    <source>
        <dbReference type="EMBL" id="GIL82127.1"/>
    </source>
</evidence>
<name>A0A8J4CHY0_9CHLO</name>
<feature type="transmembrane region" description="Helical" evidence="10">
    <location>
        <begin position="494"/>
        <end position="519"/>
    </location>
</feature>
<evidence type="ECO:0000256" key="3">
    <source>
        <dbReference type="ARBA" id="ARBA00022692"/>
    </source>
</evidence>
<keyword evidence="4" id="KW-0735">Signal-anchor</keyword>
<dbReference type="InterPro" id="IPR005629">
    <property type="entry name" value="Skn1/Kre6/Sbg1"/>
</dbReference>
<evidence type="ECO:0000256" key="7">
    <source>
        <dbReference type="ARBA" id="ARBA00023180"/>
    </source>
</evidence>
<keyword evidence="14" id="KW-1185">Reference proteome</keyword>